<comment type="caution">
    <text evidence="1">The sequence shown here is derived from an EMBL/GenBank/DDBJ whole genome shotgun (WGS) entry which is preliminary data.</text>
</comment>
<dbReference type="EMBL" id="QRBB01000001">
    <property type="protein sequence ID" value="RDS77015.1"/>
    <property type="molecule type" value="Genomic_DNA"/>
</dbReference>
<keyword evidence="2" id="KW-1185">Reference proteome</keyword>
<dbReference type="AlphaFoldDB" id="A0A395LJY2"/>
<proteinExistence type="predicted"/>
<name>A0A395LJY2_9SPHN</name>
<dbReference type="RefSeq" id="WP_115491238.1">
    <property type="nucleotide sequence ID" value="NZ_JACHWW010000001.1"/>
</dbReference>
<evidence type="ECO:0000313" key="1">
    <source>
        <dbReference type="EMBL" id="RDS77015.1"/>
    </source>
</evidence>
<protein>
    <submittedName>
        <fullName evidence="1">Uncharacterized protein</fullName>
    </submittedName>
</protein>
<dbReference type="Proteomes" id="UP000254101">
    <property type="component" value="Unassembled WGS sequence"/>
</dbReference>
<sequence length="177" mass="19528">MTAASASAQTSMGFIAAPSTLAEVEAALIDCQVLWWRSPGGTHWPFAGDAPWHLMQRSVVAGDYGGEGVDGVAVERAPRTALDAAEVSERDRVTAWLDLLEDPLDRQVVWMATARLQKGEACVPWSKIRRWAKSERTPRALEHRYLRGLALILCQLNGWPVNRARAIALKGIDRARD</sequence>
<organism evidence="1 2">
    <name type="scientific">Alteriqipengyuania lutimaris</name>
    <dbReference type="NCBI Taxonomy" id="1538146"/>
    <lineage>
        <taxon>Bacteria</taxon>
        <taxon>Pseudomonadati</taxon>
        <taxon>Pseudomonadota</taxon>
        <taxon>Alphaproteobacteria</taxon>
        <taxon>Sphingomonadales</taxon>
        <taxon>Erythrobacteraceae</taxon>
        <taxon>Alteriqipengyuania</taxon>
    </lineage>
</organism>
<reference evidence="1 2" key="1">
    <citation type="submission" date="2018-07" db="EMBL/GenBank/DDBJ databases">
        <title>Erythrobacter nanhaiensis sp. nov., a novel member of the genus Erythrobacter isolated from the South China Sea.</title>
        <authorList>
            <person name="Chen X."/>
            <person name="Liu J."/>
        </authorList>
    </citation>
    <scope>NUCLEOTIDE SEQUENCE [LARGE SCALE GENOMIC DNA]</scope>
    <source>
        <strain evidence="1 2">S-5</strain>
    </source>
</reference>
<dbReference type="OrthoDB" id="7567692at2"/>
<accession>A0A395LJY2</accession>
<evidence type="ECO:0000313" key="2">
    <source>
        <dbReference type="Proteomes" id="UP000254101"/>
    </source>
</evidence>
<gene>
    <name evidence="1" type="ORF">DL238_04920</name>
</gene>